<dbReference type="InterPro" id="IPR003856">
    <property type="entry name" value="LPS_length_determ_N"/>
</dbReference>
<feature type="coiled-coil region" evidence="6">
    <location>
        <begin position="313"/>
        <end position="340"/>
    </location>
</feature>
<sequence>MLRLAPLGPGIGILLHREGFQIVRNPSVAAMPGGRFPELYFPYVVAAVIARVDQINIERLYRNIEILIKYLLTLEIDHGLQKINHDRGPSCRRFGCGSPQGFGRGEQDGDRVSEPAATRAIAPPSTEEAIAIGASDFAGLARRGARLIAGCAVGCALLAAAYLATQTPLYRATAEILVDPAALQVVGKDILRNDVAASIDFANIDSQALVIVSNSVLDQLIDELKLDQDPVFRGGRGLLARLTGSPGAPSTRATVLDNLRRAVVVRRVDASLVFDITVSHPDAEKAAAIANSLASIYLRQGSEGRGAAVRRANETLLGQLADLRRQLNDADTAVEKFRGDNGLISTGEAGLIVNQQLKDLYAQITAAETELARVGARKEQIARLGPDSLLADRIPEAIASPTITALRSQYATAAREAARMAETLLPKHPRLMEARGELSAARKLLAEELDRIRGSVGQDYEQAKANLAKLQERANGLTRSQMSSSESEIRLRQLESEAAAVRAVYDASLGRAKELEQQAKIDTSNSRLISAASVPVRPSKAPAMIVLPAALLFGASLGLALAFLMDLLRGAAPNARSAAEMFGVETFADVRLAGGRLDDRDRGHLAAIARRLQRRVSGDEPAIVMVAGAPRLDPMATRAIVAALGRALSDLGDGGWMCRQQAPGAPMHVERIAPPRAAALRGATAPHAPSEREARGVLEARAASRSTRADYLLFSDDDPAGLADSAGSADAILVVFAAGRTPRRALRDLVATLDPTAERIVAVVAVAPSSGARLPIALPFPGRGRKAFA</sequence>
<evidence type="ECO:0000313" key="9">
    <source>
        <dbReference type="Proteomes" id="UP000249577"/>
    </source>
</evidence>
<reference evidence="8 9" key="1">
    <citation type="submission" date="2017-08" db="EMBL/GenBank/DDBJ databases">
        <title>Infants hospitalized years apart are colonized by the same room-sourced microbial strains.</title>
        <authorList>
            <person name="Brooks B."/>
            <person name="Olm M.R."/>
            <person name="Firek B.A."/>
            <person name="Baker R."/>
            <person name="Thomas B.C."/>
            <person name="Morowitz M.J."/>
            <person name="Banfield J.F."/>
        </authorList>
    </citation>
    <scope>NUCLEOTIDE SEQUENCE [LARGE SCALE GENOMIC DNA]</scope>
    <source>
        <strain evidence="8">S2_005_003_R2_43</strain>
    </source>
</reference>
<proteinExistence type="predicted"/>
<keyword evidence="5" id="KW-0472">Membrane</keyword>
<evidence type="ECO:0000313" key="8">
    <source>
        <dbReference type="EMBL" id="PZQ19213.1"/>
    </source>
</evidence>
<evidence type="ECO:0000256" key="6">
    <source>
        <dbReference type="SAM" id="Coils"/>
    </source>
</evidence>
<evidence type="ECO:0000256" key="4">
    <source>
        <dbReference type="ARBA" id="ARBA00022989"/>
    </source>
</evidence>
<feature type="coiled-coil region" evidence="6">
    <location>
        <begin position="431"/>
        <end position="480"/>
    </location>
</feature>
<gene>
    <name evidence="8" type="ORF">DI565_02210</name>
</gene>
<dbReference type="EMBL" id="QFPN01000001">
    <property type="protein sequence ID" value="PZQ19213.1"/>
    <property type="molecule type" value="Genomic_DNA"/>
</dbReference>
<dbReference type="GO" id="GO:0004713">
    <property type="term" value="F:protein tyrosine kinase activity"/>
    <property type="evidence" value="ECO:0007669"/>
    <property type="project" value="TreeGrafter"/>
</dbReference>
<organism evidence="8 9">
    <name type="scientific">Ancylobacter novellus</name>
    <name type="common">Thiobacillus novellus</name>
    <dbReference type="NCBI Taxonomy" id="921"/>
    <lineage>
        <taxon>Bacteria</taxon>
        <taxon>Pseudomonadati</taxon>
        <taxon>Pseudomonadota</taxon>
        <taxon>Alphaproteobacteria</taxon>
        <taxon>Hyphomicrobiales</taxon>
        <taxon>Xanthobacteraceae</taxon>
        <taxon>Ancylobacter</taxon>
    </lineage>
</organism>
<dbReference type="Proteomes" id="UP000249577">
    <property type="component" value="Unassembled WGS sequence"/>
</dbReference>
<accession>A0A2W5MNF0</accession>
<dbReference type="Pfam" id="PF02706">
    <property type="entry name" value="Wzz"/>
    <property type="match status" value="1"/>
</dbReference>
<dbReference type="GO" id="GO:0005886">
    <property type="term" value="C:plasma membrane"/>
    <property type="evidence" value="ECO:0007669"/>
    <property type="project" value="UniProtKB-SubCell"/>
</dbReference>
<name>A0A2W5MNF0_ANCNO</name>
<evidence type="ECO:0000259" key="7">
    <source>
        <dbReference type="Pfam" id="PF02706"/>
    </source>
</evidence>
<comment type="caution">
    <text evidence="8">The sequence shown here is derived from an EMBL/GenBank/DDBJ whole genome shotgun (WGS) entry which is preliminary data.</text>
</comment>
<dbReference type="InterPro" id="IPR050445">
    <property type="entry name" value="Bact_polysacc_biosynth/exp"/>
</dbReference>
<evidence type="ECO:0000256" key="5">
    <source>
        <dbReference type="ARBA" id="ARBA00023136"/>
    </source>
</evidence>
<feature type="domain" description="Polysaccharide chain length determinant N-terminal" evidence="7">
    <location>
        <begin position="142"/>
        <end position="224"/>
    </location>
</feature>
<keyword evidence="2" id="KW-1003">Cell membrane</keyword>
<protein>
    <recommendedName>
        <fullName evidence="7">Polysaccharide chain length determinant N-terminal domain-containing protein</fullName>
    </recommendedName>
</protein>
<dbReference type="PANTHER" id="PTHR32309">
    <property type="entry name" value="TYROSINE-PROTEIN KINASE"/>
    <property type="match status" value="1"/>
</dbReference>
<keyword evidence="4" id="KW-1133">Transmembrane helix</keyword>
<evidence type="ECO:0000256" key="3">
    <source>
        <dbReference type="ARBA" id="ARBA00022692"/>
    </source>
</evidence>
<evidence type="ECO:0000256" key="2">
    <source>
        <dbReference type="ARBA" id="ARBA00022475"/>
    </source>
</evidence>
<evidence type="ECO:0000256" key="1">
    <source>
        <dbReference type="ARBA" id="ARBA00004651"/>
    </source>
</evidence>
<keyword evidence="6" id="KW-0175">Coiled coil</keyword>
<dbReference type="PANTHER" id="PTHR32309:SF13">
    <property type="entry name" value="FERRIC ENTEROBACTIN TRANSPORT PROTEIN FEPE"/>
    <property type="match status" value="1"/>
</dbReference>
<keyword evidence="3" id="KW-0812">Transmembrane</keyword>
<dbReference type="AlphaFoldDB" id="A0A2W5MNF0"/>
<comment type="subcellular location">
    <subcellularLocation>
        <location evidence="1">Cell membrane</location>
        <topology evidence="1">Multi-pass membrane protein</topology>
    </subcellularLocation>
</comment>